<keyword evidence="7" id="KW-0961">Cell wall biogenesis/degradation</keyword>
<evidence type="ECO:0000256" key="8">
    <source>
        <dbReference type="ARBA" id="ARBA00023326"/>
    </source>
</evidence>
<reference evidence="12 13" key="3">
    <citation type="journal article" date="2017" name="G3 (Bethesda)">
        <title>Comparative analysis highlights variable genome content of wheat rusts and divergence of the mating loci.</title>
        <authorList>
            <person name="Cuomo C.A."/>
            <person name="Bakkeren G."/>
            <person name="Khalil H.B."/>
            <person name="Panwar V."/>
            <person name="Joly D."/>
            <person name="Linning R."/>
            <person name="Sakthikumar S."/>
            <person name="Song X."/>
            <person name="Adiconis X."/>
            <person name="Fan L."/>
            <person name="Goldberg J.M."/>
            <person name="Levin J.Z."/>
            <person name="Young S."/>
            <person name="Zeng Q."/>
            <person name="Anikster Y."/>
            <person name="Bruce M."/>
            <person name="Wang M."/>
            <person name="Yin C."/>
            <person name="McCallum B."/>
            <person name="Szabo L.J."/>
            <person name="Hulbert S."/>
            <person name="Chen X."/>
            <person name="Fellers J.P."/>
        </authorList>
    </citation>
    <scope>NUCLEOTIDE SEQUENCE</scope>
    <source>
        <strain evidence="12">isolate 1-1 / race 1 (BBBD)</strain>
        <strain evidence="13">Isolate 1-1 / race 1 (BBBD)</strain>
    </source>
</reference>
<evidence type="ECO:0000256" key="3">
    <source>
        <dbReference type="ARBA" id="ARBA00012780"/>
    </source>
</evidence>
<dbReference type="InterPro" id="IPR040451">
    <property type="entry name" value="GH81_N"/>
</dbReference>
<reference evidence="12" key="4">
    <citation type="submission" date="2025-05" db="UniProtKB">
        <authorList>
            <consortium name="EnsemblFungi"/>
        </authorList>
    </citation>
    <scope>IDENTIFICATION</scope>
    <source>
        <strain evidence="12">isolate 1-1 / race 1 (BBBD)</strain>
    </source>
</reference>
<dbReference type="Gene3D" id="2.70.98.30">
    <property type="entry name" value="Golgi alpha-mannosidase II, domain 4"/>
    <property type="match status" value="1"/>
</dbReference>
<dbReference type="GO" id="GO:0000272">
    <property type="term" value="P:polysaccharide catabolic process"/>
    <property type="evidence" value="ECO:0007669"/>
    <property type="project" value="UniProtKB-KW"/>
</dbReference>
<dbReference type="GO" id="GO:0042973">
    <property type="term" value="F:glucan endo-1,3-beta-D-glucosidase activity"/>
    <property type="evidence" value="ECO:0007669"/>
    <property type="project" value="UniProtKB-EC"/>
</dbReference>
<dbReference type="VEuPathDB" id="FungiDB:PTTG_00571"/>
<dbReference type="OrthoDB" id="4473401at2759"/>
<dbReference type="AlphaFoldDB" id="A0A180H3N5"/>
<dbReference type="PROSITE" id="PS52008">
    <property type="entry name" value="GH81"/>
    <property type="match status" value="1"/>
</dbReference>
<name>A0A180H3N5_PUCT1</name>
<evidence type="ECO:0000256" key="1">
    <source>
        <dbReference type="ARBA" id="ARBA00000382"/>
    </source>
</evidence>
<dbReference type="GO" id="GO:0071555">
    <property type="term" value="P:cell wall organization"/>
    <property type="evidence" value="ECO:0007669"/>
    <property type="project" value="UniProtKB-KW"/>
</dbReference>
<dbReference type="Gene3D" id="1.10.287.1170">
    <property type="entry name" value="glycoside hydrolase family 81 endo-[beta] glucanase"/>
    <property type="match status" value="1"/>
</dbReference>
<evidence type="ECO:0000259" key="9">
    <source>
        <dbReference type="Pfam" id="PF03639"/>
    </source>
</evidence>
<feature type="domain" description="Glycosyl hydrolase family 81 N-terminal" evidence="9">
    <location>
        <begin position="37"/>
        <end position="382"/>
    </location>
</feature>
<evidence type="ECO:0000256" key="7">
    <source>
        <dbReference type="ARBA" id="ARBA00023316"/>
    </source>
</evidence>
<dbReference type="EC" id="3.2.1.39" evidence="3"/>
<evidence type="ECO:0000259" key="10">
    <source>
        <dbReference type="Pfam" id="PF17652"/>
    </source>
</evidence>
<evidence type="ECO:0000313" key="12">
    <source>
        <dbReference type="EnsemblFungi" id="PTTG_00571-t43_1-p1"/>
    </source>
</evidence>
<gene>
    <name evidence="11" type="ORF">PTTG_00571</name>
</gene>
<dbReference type="STRING" id="630390.A0A180H3N5"/>
<keyword evidence="6" id="KW-0326">Glycosidase</keyword>
<dbReference type="Pfam" id="PF17652">
    <property type="entry name" value="Glyco_hydro81C"/>
    <property type="match status" value="1"/>
</dbReference>
<dbReference type="InterPro" id="IPR040720">
    <property type="entry name" value="GH81_C"/>
</dbReference>
<dbReference type="EnsemblFungi" id="PTTG_00571-t43_1">
    <property type="protein sequence ID" value="PTTG_00571-t43_1-p1"/>
    <property type="gene ID" value="PTTG_00571"/>
</dbReference>
<evidence type="ECO:0000256" key="6">
    <source>
        <dbReference type="ARBA" id="ARBA00023295"/>
    </source>
</evidence>
<dbReference type="InterPro" id="IPR005200">
    <property type="entry name" value="Endo-beta-glucanase"/>
</dbReference>
<evidence type="ECO:0000256" key="5">
    <source>
        <dbReference type="ARBA" id="ARBA00023277"/>
    </source>
</evidence>
<dbReference type="EMBL" id="ADAS02000002">
    <property type="protein sequence ID" value="OAV99616.1"/>
    <property type="molecule type" value="Genomic_DNA"/>
</dbReference>
<evidence type="ECO:0000313" key="11">
    <source>
        <dbReference type="EMBL" id="OAV99616.1"/>
    </source>
</evidence>
<evidence type="ECO:0000256" key="4">
    <source>
        <dbReference type="ARBA" id="ARBA00022801"/>
    </source>
</evidence>
<accession>A0A180H3N5</accession>
<feature type="domain" description="Glycosyl hydrolase family 81 C-terminal" evidence="10">
    <location>
        <begin position="408"/>
        <end position="763"/>
    </location>
</feature>
<keyword evidence="8" id="KW-0624">Polysaccharide degradation</keyword>
<keyword evidence="13" id="KW-1185">Reference proteome</keyword>
<comment type="similarity">
    <text evidence="2">Belongs to the glycosyl hydrolase 81 family.</text>
</comment>
<evidence type="ECO:0000256" key="2">
    <source>
        <dbReference type="ARBA" id="ARBA00010730"/>
    </source>
</evidence>
<organism evidence="11">
    <name type="scientific">Puccinia triticina (isolate 1-1 / race 1 (BBBD))</name>
    <name type="common">Brown leaf rust fungus</name>
    <dbReference type="NCBI Taxonomy" id="630390"/>
    <lineage>
        <taxon>Eukaryota</taxon>
        <taxon>Fungi</taxon>
        <taxon>Dikarya</taxon>
        <taxon>Basidiomycota</taxon>
        <taxon>Pucciniomycotina</taxon>
        <taxon>Pucciniomycetes</taxon>
        <taxon>Pucciniales</taxon>
        <taxon>Pucciniaceae</taxon>
        <taxon>Puccinia</taxon>
    </lineage>
</organism>
<dbReference type="Pfam" id="PF03639">
    <property type="entry name" value="Glyco_hydro_81"/>
    <property type="match status" value="1"/>
</dbReference>
<dbReference type="PANTHER" id="PTHR31983">
    <property type="entry name" value="ENDO-1,3(4)-BETA-GLUCANASE 1"/>
    <property type="match status" value="1"/>
</dbReference>
<evidence type="ECO:0000313" key="13">
    <source>
        <dbReference type="Proteomes" id="UP000005240"/>
    </source>
</evidence>
<proteinExistence type="inferred from homology"/>
<dbReference type="Proteomes" id="UP000005240">
    <property type="component" value="Unassembled WGS sequence"/>
</dbReference>
<sequence length="777" mass="87575">MSFSQVPQVDGDLFGPVDNQRKHAVAPLSLFGHGCAHPQSPLHISDGSRHRPIGTNKWYTQLLLTPNGTDPIYPLPYALAFLDGNSVLSRRAREGSEPLVGLGIIHSTAAQRVFGPPVGQQSDSAVRYYYNPVVVSVCLGAKEFSQSNVVPITSDWSELTVQFELSSPANLLPPKSSISFPVSRGSAFLTALYTALTPTLSSTHTVNSLECVNAGEEHHLFGFRKHRLRYNDGSTWLVYSLGEQSCFTSHLDLRKITPTDVGHAQAWSGMIQLVKMSDHYERQLGENSHRESEEFVYDNGIGVWTQAATLRSGPIGTGQYSFDWITNGPRSDCVQPLMFALPHHVEALLDPNIIVRPEIKIQSRVTGVMRLCRAPRWTFKENVEDLRSYGIKPYHLPNGPPLYDPLKVDLLRQVMVKELDTDFDAESNLDSYYFSGKKLAKQALQCLTASCVLQDQNMAARFVAKAKKSFDTFRHNRSKAAPLVYEKTWKGIISSSILRTGNRNDDFGNGVYNDHHFHYAYFIHAAAVLVYHDHSYLHSVRDYVYDLIRDVNNSDESDSYFPLFRNFDWFLGHSMATGLDTSMDGKNQESCSEDANFLYGVKVWADVTQNPRLGALADLQLSLLKRSVNHYYYMKESDTNAPACFKGNRVPGILFENKADYTTFFSNEKDAIHMIQVIPITPITSFMRSPEFIWQEWTNSGSPTENTNQVCQIATKLTNGYQTLLLTQYGIVDPSYVYNIFVKKLWMCQEIPLDDGLSLSWILGFLINQIELNKLDM</sequence>
<reference evidence="11" key="1">
    <citation type="submission" date="2009-11" db="EMBL/GenBank/DDBJ databases">
        <authorList>
            <consortium name="The Broad Institute Genome Sequencing Platform"/>
            <person name="Ward D."/>
            <person name="Feldgarden M."/>
            <person name="Earl A."/>
            <person name="Young S.K."/>
            <person name="Zeng Q."/>
            <person name="Koehrsen M."/>
            <person name="Alvarado L."/>
            <person name="Berlin A."/>
            <person name="Bochicchio J."/>
            <person name="Borenstein D."/>
            <person name="Chapman S.B."/>
            <person name="Chen Z."/>
            <person name="Engels R."/>
            <person name="Freedman E."/>
            <person name="Gellesch M."/>
            <person name="Goldberg J."/>
            <person name="Griggs A."/>
            <person name="Gujja S."/>
            <person name="Heilman E."/>
            <person name="Heiman D."/>
            <person name="Hepburn T."/>
            <person name="Howarth C."/>
            <person name="Jen D."/>
            <person name="Larson L."/>
            <person name="Lewis B."/>
            <person name="Mehta T."/>
            <person name="Park D."/>
            <person name="Pearson M."/>
            <person name="Roberts A."/>
            <person name="Saif S."/>
            <person name="Shea T."/>
            <person name="Shenoy N."/>
            <person name="Sisk P."/>
            <person name="Stolte C."/>
            <person name="Sykes S."/>
            <person name="Thomson T."/>
            <person name="Walk T."/>
            <person name="White J."/>
            <person name="Yandava C."/>
            <person name="Izard J."/>
            <person name="Baranova O.V."/>
            <person name="Blanton J.M."/>
            <person name="Tanner A.C."/>
            <person name="Dewhirst F.E."/>
            <person name="Haas B."/>
            <person name="Nusbaum C."/>
            <person name="Birren B."/>
        </authorList>
    </citation>
    <scope>NUCLEOTIDE SEQUENCE [LARGE SCALE GENOMIC DNA]</scope>
    <source>
        <strain evidence="11">1-1 BBBD Race 1</strain>
    </source>
</reference>
<dbReference type="PANTHER" id="PTHR31983:SF0">
    <property type="entry name" value="GLUCAN ENDO-1,3-BETA-D-GLUCOSIDASE 2"/>
    <property type="match status" value="1"/>
</dbReference>
<dbReference type="GO" id="GO:0052861">
    <property type="term" value="F:endo-1,3(4)-beta-glucanase activity"/>
    <property type="evidence" value="ECO:0007669"/>
    <property type="project" value="InterPro"/>
</dbReference>
<comment type="catalytic activity">
    <reaction evidence="1">
        <text>Hydrolysis of (1-&gt;3)-beta-D-glucosidic linkages in (1-&gt;3)-beta-D-glucans.</text>
        <dbReference type="EC" id="3.2.1.39"/>
    </reaction>
</comment>
<keyword evidence="5" id="KW-0119">Carbohydrate metabolism</keyword>
<keyword evidence="4" id="KW-0378">Hydrolase</keyword>
<protein>
    <recommendedName>
        <fullName evidence="3">glucan endo-1,3-beta-D-glucosidase</fullName>
        <ecNumber evidence="3">3.2.1.39</ecNumber>
    </recommendedName>
</protein>
<reference evidence="11" key="2">
    <citation type="submission" date="2016-05" db="EMBL/GenBank/DDBJ databases">
        <title>Comparative analysis highlights variable genome content of wheat rusts and divergence of the mating loci.</title>
        <authorList>
            <person name="Cuomo C.A."/>
            <person name="Bakkeren G."/>
            <person name="Szabo L."/>
            <person name="Khalil H."/>
            <person name="Joly D."/>
            <person name="Goldberg J."/>
            <person name="Young S."/>
            <person name="Zeng Q."/>
            <person name="Fellers J."/>
        </authorList>
    </citation>
    <scope>NUCLEOTIDE SEQUENCE [LARGE SCALE GENOMIC DNA]</scope>
    <source>
        <strain evidence="11">1-1 BBBD Race 1</strain>
    </source>
</reference>